<keyword evidence="2" id="KW-1048">Host nucleus</keyword>
<evidence type="ECO:0000256" key="3">
    <source>
        <dbReference type="ARBA" id="ARBA00022664"/>
    </source>
</evidence>
<dbReference type="PROSITE" id="PS50507">
    <property type="entry name" value="RDRP_SSRNA_POS"/>
    <property type="match status" value="1"/>
</dbReference>
<dbReference type="GO" id="GO:0005524">
    <property type="term" value="F:ATP binding"/>
    <property type="evidence" value="ECO:0007669"/>
    <property type="project" value="InterPro"/>
</dbReference>
<proteinExistence type="predicted"/>
<dbReference type="SUPFAM" id="SSF53335">
    <property type="entry name" value="S-adenosyl-L-methionine-dependent methyltransferases"/>
    <property type="match status" value="1"/>
</dbReference>
<dbReference type="InterPro" id="IPR000208">
    <property type="entry name" value="Flavi_RdRp_fingers/palm"/>
</dbReference>
<evidence type="ECO:0000256" key="2">
    <source>
        <dbReference type="ARBA" id="ARBA00022562"/>
    </source>
</evidence>
<dbReference type="GO" id="GO:0039694">
    <property type="term" value="P:viral RNA genome replication"/>
    <property type="evidence" value="ECO:0007669"/>
    <property type="project" value="InterPro"/>
</dbReference>
<evidence type="ECO:0000313" key="9">
    <source>
        <dbReference type="EMBL" id="QHD64842.1"/>
    </source>
</evidence>
<evidence type="ECO:0000256" key="7">
    <source>
        <dbReference type="ARBA" id="ARBA00022953"/>
    </source>
</evidence>
<dbReference type="GO" id="GO:0008168">
    <property type="term" value="F:methyltransferase activity"/>
    <property type="evidence" value="ECO:0007669"/>
    <property type="project" value="InterPro"/>
</dbReference>
<name>A0A7U3MF05_9VIRU</name>
<evidence type="ECO:0000256" key="5">
    <source>
        <dbReference type="ARBA" id="ARBA00022695"/>
    </source>
</evidence>
<dbReference type="Pfam" id="PF01728">
    <property type="entry name" value="FtsJ"/>
    <property type="match status" value="1"/>
</dbReference>
<comment type="subcellular location">
    <subcellularLocation>
        <location evidence="1">Host nucleus</location>
    </subcellularLocation>
</comment>
<accession>A0A7U3MF05</accession>
<dbReference type="GO" id="GO:0042025">
    <property type="term" value="C:host cell nucleus"/>
    <property type="evidence" value="ECO:0007669"/>
    <property type="project" value="UniProtKB-SubCell"/>
</dbReference>
<keyword evidence="7" id="KW-0693">Viral RNA replication</keyword>
<dbReference type="Pfam" id="PF00972">
    <property type="entry name" value="Flavi_NS5"/>
    <property type="match status" value="1"/>
</dbReference>
<keyword evidence="4" id="KW-0808">Transferase</keyword>
<evidence type="ECO:0000256" key="4">
    <source>
        <dbReference type="ARBA" id="ARBA00022679"/>
    </source>
</evidence>
<dbReference type="EMBL" id="MN558700">
    <property type="protein sequence ID" value="QHD64842.1"/>
    <property type="molecule type" value="Genomic_RNA"/>
</dbReference>
<evidence type="ECO:0000259" key="8">
    <source>
        <dbReference type="PROSITE" id="PS50507"/>
    </source>
</evidence>
<organism evidence="9">
    <name type="scientific">Erysiphe necator associated ssRNA virus 3</name>
    <dbReference type="NCBI Taxonomy" id="2695361"/>
    <lineage>
        <taxon>Viruses</taxon>
        <taxon>Riboviria</taxon>
    </lineage>
</organism>
<dbReference type="InterPro" id="IPR046811">
    <property type="entry name" value="Flavi_NS5_thumb"/>
</dbReference>
<evidence type="ECO:0000256" key="1">
    <source>
        <dbReference type="ARBA" id="ARBA00004147"/>
    </source>
</evidence>
<dbReference type="GO" id="GO:0003723">
    <property type="term" value="F:RNA binding"/>
    <property type="evidence" value="ECO:0007669"/>
    <property type="project" value="UniProtKB-KW"/>
</dbReference>
<dbReference type="SUPFAM" id="SSF56672">
    <property type="entry name" value="DNA/RNA polymerases"/>
    <property type="match status" value="1"/>
</dbReference>
<dbReference type="InterPro" id="IPR029063">
    <property type="entry name" value="SAM-dependent_MTases_sf"/>
</dbReference>
<dbReference type="GO" id="GO:0032259">
    <property type="term" value="P:methylation"/>
    <property type="evidence" value="ECO:0007669"/>
    <property type="project" value="InterPro"/>
</dbReference>
<keyword evidence="5" id="KW-0548">Nucleotidyltransferase</keyword>
<dbReference type="GO" id="GO:0006397">
    <property type="term" value="P:mRNA processing"/>
    <property type="evidence" value="ECO:0007669"/>
    <property type="project" value="UniProtKB-KW"/>
</dbReference>
<keyword evidence="3" id="KW-0507">mRNA processing</keyword>
<dbReference type="SMR" id="A0A7U3MF05"/>
<keyword evidence="6" id="KW-0694">RNA-binding</keyword>
<dbReference type="Gene3D" id="1.10.260.90">
    <property type="match status" value="1"/>
</dbReference>
<sequence length="911" mass="104812">MITQIILIITFIIIYCRITTKRCGHHSTSVNQNSEDAHKLLRQSQQGIPLNNLQKVWKATLNALTLRRFNSWKMSGIITSKKAIGETSRGYMKLESIMRQANLRPKGKVLSLACGPGGWEQWLAERPSIEEIVAITLGSGPGHEGHANFTTEYWPGKEKVTLIYGDITRVGSNYNLTKELPVWNHQDWVFFDGGEQHSNPETESSKFNKLLREGVMPHIKPHLKGFCLKILTPLDEETQKLIKQIQDITGMGDLIRSEYSRSSNLEMYLVSTPKRNLAKRARELFNVIMEKVKTGKLTIKQRKHKEVQWQQHAYQLKPLDTSQTMRSLGQRLMEPPNHYNHWISKGVYPFGIDGSNVTPRNMVVWNLISRVAPFLNRFMEWEGTDNTPTGFNSVFRRKVDTTPIEKSPEDDALKAIYRMMSTYFKGRVRTRPYSDKEIQSLMNRQGAPSVTDKWLNVGEFLDDPGRFKVIEKLEKELMQGKCSLAYFRAVGKREKKKNGKKGSRVVDYLPIPMRYLEVKYLGTAMDLVNPDLNHGAVSKIGLHDLGMVLKERWRGAACNDDIAGFDTRISCNIMSMEWQELLEPLGFHPIAKALYRLYCHPLLLIPRISEYHRSELLQGMGQRMSGEIVTYSMNTMTALATAILRWLRAMGIPVEEWNHHVKLILSGKHPRVGFLQSGDDGVVTGPYQDMTQYSKEIQCWNSLGMIRKDTPLLTPSPVKLSMDEVEFCSHKYSEVSYYDSWNGTTVTRYMPVREVSEIMAKATIWMRFQPGDMNEQAWASAQANNLFVNYHTIRDVRRLALAIKSCVNIYVTLVAVGFSILGRPWMREGELLDVTNTCLFGESTRYPVPGFACREMKHLGYIKISREKNLNAAFDSNQMKGWRRKLWEQIQKNRRNTTNTIDIYSEYYDRQ</sequence>
<evidence type="ECO:0000256" key="6">
    <source>
        <dbReference type="ARBA" id="ARBA00022884"/>
    </source>
</evidence>
<dbReference type="InterPro" id="IPR007094">
    <property type="entry name" value="RNA-dir_pol_PSvirus"/>
</dbReference>
<protein>
    <submittedName>
        <fullName evidence="9">RdRp</fullName>
    </submittedName>
</protein>
<dbReference type="GO" id="GO:0003968">
    <property type="term" value="F:RNA-directed RNA polymerase activity"/>
    <property type="evidence" value="ECO:0007669"/>
    <property type="project" value="InterPro"/>
</dbReference>
<reference evidence="9" key="1">
    <citation type="submission" date="2019-10" db="EMBL/GenBank/DDBJ databases">
        <title>The miscellaneous mycovirome associated to the plant pathogenic fungus Erysiphe necator.</title>
        <authorList>
            <person name="Rodriguez-Romero J."/>
            <person name="Chiapello M."/>
            <person name="Cordoba L."/>
            <person name="Turina M."/>
            <person name="Ayllon M.A."/>
        </authorList>
    </citation>
    <scope>NUCLEOTIDE SEQUENCE</scope>
    <source>
        <strain evidence="9">PMS-18_DN52888</strain>
    </source>
</reference>
<dbReference type="InterPro" id="IPR043502">
    <property type="entry name" value="DNA/RNA_pol_sf"/>
</dbReference>
<dbReference type="Pfam" id="PF20483">
    <property type="entry name" value="Flavi_NS5_thumb"/>
    <property type="match status" value="1"/>
</dbReference>
<dbReference type="InterPro" id="IPR002877">
    <property type="entry name" value="RNA_MeTrfase_FtsJ_dom"/>
</dbReference>
<dbReference type="Gene3D" id="3.40.50.150">
    <property type="entry name" value="Vaccinia Virus protein VP39"/>
    <property type="match status" value="1"/>
</dbReference>
<feature type="domain" description="RdRp catalytic" evidence="8">
    <location>
        <begin position="555"/>
        <end position="693"/>
    </location>
</feature>